<dbReference type="AlphaFoldDB" id="A0A087CHZ5"/>
<evidence type="ECO:0000313" key="3">
    <source>
        <dbReference type="EMBL" id="KFI82895.1"/>
    </source>
</evidence>
<keyword evidence="2" id="KW-0472">Membrane</keyword>
<feature type="transmembrane region" description="Helical" evidence="2">
    <location>
        <begin position="52"/>
        <end position="73"/>
    </location>
</feature>
<feature type="transmembrane region" description="Helical" evidence="2">
    <location>
        <begin position="85"/>
        <end position="107"/>
    </location>
</feature>
<comment type="caution">
    <text evidence="3">The sequence shown here is derived from an EMBL/GenBank/DDBJ whole genome shotgun (WGS) entry which is preliminary data.</text>
</comment>
<protein>
    <submittedName>
        <fullName evidence="3">Uncharacterized protein</fullName>
    </submittedName>
</protein>
<dbReference type="GeneID" id="98299896"/>
<accession>A0A087CHZ5</accession>
<evidence type="ECO:0000256" key="1">
    <source>
        <dbReference type="SAM" id="MobiDB-lite"/>
    </source>
</evidence>
<dbReference type="EMBL" id="JGZI01000008">
    <property type="protein sequence ID" value="KFI82895.1"/>
    <property type="molecule type" value="Genomic_DNA"/>
</dbReference>
<keyword evidence="4" id="KW-1185">Reference proteome</keyword>
<feature type="transmembrane region" description="Helical" evidence="2">
    <location>
        <begin position="128"/>
        <end position="148"/>
    </location>
</feature>
<name>A0A087CHZ5_9BIFI</name>
<keyword evidence="2" id="KW-1133">Transmembrane helix</keyword>
<dbReference type="RefSeq" id="WP_152596823.1">
    <property type="nucleotide sequence ID" value="NZ_JBDNZD010000001.1"/>
</dbReference>
<evidence type="ECO:0000313" key="4">
    <source>
        <dbReference type="Proteomes" id="UP000029050"/>
    </source>
</evidence>
<evidence type="ECO:0000256" key="2">
    <source>
        <dbReference type="SAM" id="Phobius"/>
    </source>
</evidence>
<dbReference type="STRING" id="218140.BPSY_0685"/>
<dbReference type="eggNOG" id="ENOG5031HG1">
    <property type="taxonomic scope" value="Bacteria"/>
</dbReference>
<reference evidence="3 4" key="1">
    <citation type="submission" date="2014-03" db="EMBL/GenBank/DDBJ databases">
        <title>Genomics of Bifidobacteria.</title>
        <authorList>
            <person name="Ventura M."/>
            <person name="Milani C."/>
            <person name="Lugli G.A."/>
        </authorList>
    </citation>
    <scope>NUCLEOTIDE SEQUENCE [LARGE SCALE GENOMIC DNA]</scope>
    <source>
        <strain evidence="3 4">LMG 21775</strain>
    </source>
</reference>
<keyword evidence="2" id="KW-0812">Transmembrane</keyword>
<feature type="transmembrane region" description="Helical" evidence="2">
    <location>
        <begin position="188"/>
        <end position="204"/>
    </location>
</feature>
<feature type="region of interest" description="Disordered" evidence="1">
    <location>
        <begin position="1"/>
        <end position="24"/>
    </location>
</feature>
<sequence>MGKNNREYDISGNRATQSPDGEAGQEEVIMEARVAAGLIERQSQRVDRMFNVFSWSFCLIWGVAWLIGYLVLGLATSANAGVTPIWAWICGAGMLLCAVVLSIVVAFRGLSGYRASSERSRRESSQGVIYGWTWFLAFSLGMSALGMISQRYELNANATASLYCVVTALLVGALYMIGGALWGDKSQFVVGVWMLMLTLVLPMFEGSTGYIIMGVLGGGGMILEAVWALFASRKGGFADGIRAGKTEAA</sequence>
<gene>
    <name evidence="3" type="ORF">BPSY_0685</name>
</gene>
<feature type="transmembrane region" description="Helical" evidence="2">
    <location>
        <begin position="210"/>
        <end position="230"/>
    </location>
</feature>
<organism evidence="3 4">
    <name type="scientific">Bifidobacterium psychraerophilum</name>
    <dbReference type="NCBI Taxonomy" id="218140"/>
    <lineage>
        <taxon>Bacteria</taxon>
        <taxon>Bacillati</taxon>
        <taxon>Actinomycetota</taxon>
        <taxon>Actinomycetes</taxon>
        <taxon>Bifidobacteriales</taxon>
        <taxon>Bifidobacteriaceae</taxon>
        <taxon>Bifidobacterium</taxon>
    </lineage>
</organism>
<proteinExistence type="predicted"/>
<feature type="transmembrane region" description="Helical" evidence="2">
    <location>
        <begin position="160"/>
        <end position="181"/>
    </location>
</feature>
<dbReference type="Proteomes" id="UP000029050">
    <property type="component" value="Unassembled WGS sequence"/>
</dbReference>
<dbReference type="OrthoDB" id="3240366at2"/>